<evidence type="ECO:0000256" key="11">
    <source>
        <dbReference type="ARBA" id="ARBA00023143"/>
    </source>
</evidence>
<evidence type="ECO:0000256" key="7">
    <source>
        <dbReference type="ARBA" id="ARBA00022795"/>
    </source>
</evidence>
<evidence type="ECO:0000256" key="14">
    <source>
        <dbReference type="SAM" id="SignalP"/>
    </source>
</evidence>
<dbReference type="GO" id="GO:0009306">
    <property type="term" value="P:protein secretion"/>
    <property type="evidence" value="ECO:0007669"/>
    <property type="project" value="UniProtKB-UniRule"/>
</dbReference>
<dbReference type="Proteomes" id="UP000886674">
    <property type="component" value="Unassembled WGS sequence"/>
</dbReference>
<evidence type="ECO:0000256" key="9">
    <source>
        <dbReference type="ARBA" id="ARBA00022989"/>
    </source>
</evidence>
<proteinExistence type="inferred from homology"/>
<name>A0A9E4NHJ1_9GAMM</name>
<evidence type="ECO:0000313" key="16">
    <source>
        <dbReference type="Proteomes" id="UP000886674"/>
    </source>
</evidence>
<dbReference type="InterPro" id="IPR005838">
    <property type="entry name" value="T3SS_IM_P"/>
</dbReference>
<keyword evidence="10 13" id="KW-0472">Membrane</keyword>
<keyword evidence="5 13" id="KW-1003">Cell membrane</keyword>
<dbReference type="PANTHER" id="PTHR30587:SF0">
    <property type="entry name" value="FLAGELLAR BIOSYNTHETIC PROTEIN FLIP"/>
    <property type="match status" value="1"/>
</dbReference>
<dbReference type="GO" id="GO:0044781">
    <property type="term" value="P:bacterial-type flagellum organization"/>
    <property type="evidence" value="ECO:0007669"/>
    <property type="project" value="UniProtKB-UniRule"/>
</dbReference>
<keyword evidence="14" id="KW-0732">Signal</keyword>
<keyword evidence="9 13" id="KW-1133">Transmembrane helix</keyword>
<dbReference type="InterPro" id="IPR005837">
    <property type="entry name" value="FliP"/>
</dbReference>
<comment type="similarity">
    <text evidence="2 13">Belongs to the FliP/MopC/SpaP family.</text>
</comment>
<evidence type="ECO:0000256" key="1">
    <source>
        <dbReference type="ARBA" id="ARBA00003663"/>
    </source>
</evidence>
<keyword evidence="7 13" id="KW-1005">Bacterial flagellum biogenesis</keyword>
<keyword evidence="6 13" id="KW-0812">Transmembrane</keyword>
<dbReference type="PROSITE" id="PS01061">
    <property type="entry name" value="FLIP_2"/>
    <property type="match status" value="1"/>
</dbReference>
<keyword evidence="11" id="KW-0975">Bacterial flagellum</keyword>
<evidence type="ECO:0000256" key="10">
    <source>
        <dbReference type="ARBA" id="ARBA00023136"/>
    </source>
</evidence>
<evidence type="ECO:0000256" key="13">
    <source>
        <dbReference type="RuleBase" id="RU362069"/>
    </source>
</evidence>
<evidence type="ECO:0000256" key="2">
    <source>
        <dbReference type="ARBA" id="ARBA00006257"/>
    </source>
</evidence>
<keyword evidence="12 13" id="KW-1006">Bacterial flagellum protein export</keyword>
<evidence type="ECO:0000256" key="8">
    <source>
        <dbReference type="ARBA" id="ARBA00022927"/>
    </source>
</evidence>
<evidence type="ECO:0000313" key="15">
    <source>
        <dbReference type="EMBL" id="MCG7977057.1"/>
    </source>
</evidence>
<keyword evidence="15" id="KW-0966">Cell projection</keyword>
<comment type="caution">
    <text evidence="15">The sequence shown here is derived from an EMBL/GenBank/DDBJ whole genome shotgun (WGS) entry which is preliminary data.</text>
</comment>
<dbReference type="PRINTS" id="PR01302">
    <property type="entry name" value="TYPE3IMPPROT"/>
</dbReference>
<organism evidence="15 16">
    <name type="scientific">Candidatus Thiodiazotropha taylori</name>
    <dbReference type="NCBI Taxonomy" id="2792791"/>
    <lineage>
        <taxon>Bacteria</taxon>
        <taxon>Pseudomonadati</taxon>
        <taxon>Pseudomonadota</taxon>
        <taxon>Gammaproteobacteria</taxon>
        <taxon>Chromatiales</taxon>
        <taxon>Sedimenticolaceae</taxon>
        <taxon>Candidatus Thiodiazotropha</taxon>
    </lineage>
</organism>
<dbReference type="PROSITE" id="PS01060">
    <property type="entry name" value="FLIP_1"/>
    <property type="match status" value="1"/>
</dbReference>
<dbReference type="AlphaFoldDB" id="A0A9E4NHJ1"/>
<evidence type="ECO:0000256" key="12">
    <source>
        <dbReference type="ARBA" id="ARBA00023225"/>
    </source>
</evidence>
<feature type="transmembrane region" description="Helical" evidence="13">
    <location>
        <begin position="101"/>
        <end position="123"/>
    </location>
</feature>
<dbReference type="EMBL" id="JAEPCR010000005">
    <property type="protein sequence ID" value="MCG7977057.1"/>
    <property type="molecule type" value="Genomic_DNA"/>
</dbReference>
<gene>
    <name evidence="13 15" type="primary">fliP</name>
    <name evidence="15" type="ORF">JAY77_02770</name>
</gene>
<dbReference type="NCBIfam" id="NF009438">
    <property type="entry name" value="PRK12797.1"/>
    <property type="match status" value="1"/>
</dbReference>
<keyword evidence="4 13" id="KW-0813">Transport</keyword>
<dbReference type="GO" id="GO:0009425">
    <property type="term" value="C:bacterial-type flagellum basal body"/>
    <property type="evidence" value="ECO:0007669"/>
    <property type="project" value="UniProtKB-SubCell"/>
</dbReference>
<dbReference type="PANTHER" id="PTHR30587">
    <property type="entry name" value="FLAGELLAR BIOSYNTHETIC PROTEIN FLIP"/>
    <property type="match status" value="1"/>
</dbReference>
<feature type="signal peptide" evidence="14">
    <location>
        <begin position="1"/>
        <end position="31"/>
    </location>
</feature>
<evidence type="ECO:0000256" key="6">
    <source>
        <dbReference type="ARBA" id="ARBA00022692"/>
    </source>
</evidence>
<protein>
    <recommendedName>
        <fullName evidence="3 13">Flagellar biosynthetic protein FliP</fullName>
    </recommendedName>
</protein>
<dbReference type="NCBIfam" id="TIGR01103">
    <property type="entry name" value="fliP"/>
    <property type="match status" value="1"/>
</dbReference>
<comment type="subcellular location">
    <subcellularLocation>
        <location evidence="13">Cell membrane</location>
        <topology evidence="13">Multi-pass membrane protein</topology>
    </subcellularLocation>
    <subcellularLocation>
        <location evidence="13">Bacterial flagellum basal body</location>
    </subcellularLocation>
</comment>
<keyword evidence="15" id="KW-0969">Cilium</keyword>
<reference evidence="15" key="1">
    <citation type="journal article" date="2021" name="Proc. Natl. Acad. Sci. U.S.A.">
        <title>Global biogeography of chemosynthetic symbionts reveals both localized and globally distributed symbiont groups. .</title>
        <authorList>
            <person name="Osvatic J.T."/>
            <person name="Wilkins L.G.E."/>
            <person name="Leibrecht L."/>
            <person name="Leray M."/>
            <person name="Zauner S."/>
            <person name="Polzin J."/>
            <person name="Camacho Y."/>
            <person name="Gros O."/>
            <person name="van Gils J.A."/>
            <person name="Eisen J.A."/>
            <person name="Petersen J.M."/>
            <person name="Yuen B."/>
        </authorList>
    </citation>
    <scope>NUCLEOTIDE SEQUENCE</scope>
    <source>
        <strain evidence="15">MAGclacostrist055</strain>
    </source>
</reference>
<accession>A0A9E4NHJ1</accession>
<feature type="chain" id="PRO_5038586985" description="Flagellar biosynthetic protein FliP" evidence="14">
    <location>
        <begin position="32"/>
        <end position="259"/>
    </location>
</feature>
<feature type="transmembrane region" description="Helical" evidence="13">
    <location>
        <begin position="200"/>
        <end position="226"/>
    </location>
</feature>
<sequence length="259" mass="28049">MKSDKYCSFSSLTILLLLFGLLSTVSLSVSAADIQLPGIGIDLNGAEDETGEVATAIKIVLGLTVLSLAPAIMIVMTSFTRIIVVLAILRHAFGMQQTPPNTVLISLALFLTLFNMLPTLNLIEANAVQPYGSGQINSKEAFQAGMEPLRDFMIRQTREQDLALMVEVSGGQMPQTIDDVSNLQVIPAFMLSELKAAFQIGFVIFLPFVLIDIVVASILMSMGMLMVPPMMISLPIKILMFVLIDGWNLVVHSLLGSFA</sequence>
<evidence type="ECO:0000256" key="3">
    <source>
        <dbReference type="ARBA" id="ARBA00021714"/>
    </source>
</evidence>
<comment type="caution">
    <text evidence="13">Lacks conserved residue(s) required for the propagation of feature annotation.</text>
</comment>
<comment type="function">
    <text evidence="1 13">Plays a role in the flagellum-specific transport system.</text>
</comment>
<evidence type="ECO:0000256" key="5">
    <source>
        <dbReference type="ARBA" id="ARBA00022475"/>
    </source>
</evidence>
<dbReference type="GO" id="GO:0005886">
    <property type="term" value="C:plasma membrane"/>
    <property type="evidence" value="ECO:0007669"/>
    <property type="project" value="UniProtKB-SubCell"/>
</dbReference>
<dbReference type="Pfam" id="PF00813">
    <property type="entry name" value="FliP"/>
    <property type="match status" value="1"/>
</dbReference>
<dbReference type="PRINTS" id="PR00951">
    <property type="entry name" value="FLGBIOSNFLIP"/>
</dbReference>
<feature type="transmembrane region" description="Helical" evidence="13">
    <location>
        <begin position="68"/>
        <end position="89"/>
    </location>
</feature>
<evidence type="ECO:0000256" key="4">
    <source>
        <dbReference type="ARBA" id="ARBA00022448"/>
    </source>
</evidence>
<keyword evidence="15" id="KW-0282">Flagellum</keyword>
<keyword evidence="8 13" id="KW-0653">Protein transport</keyword>